<evidence type="ECO:0000313" key="4">
    <source>
        <dbReference type="Proteomes" id="UP000218811"/>
    </source>
</evidence>
<protein>
    <recommendedName>
        <fullName evidence="5">EamA domain-containing protein</fullName>
    </recommendedName>
</protein>
<keyword evidence="2" id="KW-0472">Membrane</keyword>
<dbReference type="AlphaFoldDB" id="A0A2H3J5N5"/>
<feature type="transmembrane region" description="Helical" evidence="2">
    <location>
        <begin position="74"/>
        <end position="95"/>
    </location>
</feature>
<evidence type="ECO:0000256" key="2">
    <source>
        <dbReference type="SAM" id="Phobius"/>
    </source>
</evidence>
<feature type="transmembrane region" description="Helical" evidence="2">
    <location>
        <begin position="134"/>
        <end position="153"/>
    </location>
</feature>
<sequence length="198" mass="21264">MVLGIIVSAARTLYNLLGSSALAAVDGNKFNLMWHQTVQVTMCMALAVVISGEIFRAILPLDHPNSSGDEQTKAWLVFLLGSLISGGLGFTCIMLQQWVPEESLPIITRISFDIAAGAALPLLGLWLFGDSLNTGMIASIAVIRLGSAAFNLYMHHMRYSANRDSTSTPVEDGNALEKQISPKEPRKDDGSGSVLMQA</sequence>
<organism evidence="3 4">
    <name type="scientific">Wolfiporia cocos (strain MD-104)</name>
    <name type="common">Brown rot fungus</name>
    <dbReference type="NCBI Taxonomy" id="742152"/>
    <lineage>
        <taxon>Eukaryota</taxon>
        <taxon>Fungi</taxon>
        <taxon>Dikarya</taxon>
        <taxon>Basidiomycota</taxon>
        <taxon>Agaricomycotina</taxon>
        <taxon>Agaricomycetes</taxon>
        <taxon>Polyporales</taxon>
        <taxon>Phaeolaceae</taxon>
        <taxon>Wolfiporia</taxon>
    </lineage>
</organism>
<evidence type="ECO:0000256" key="1">
    <source>
        <dbReference type="SAM" id="MobiDB-lite"/>
    </source>
</evidence>
<proteinExistence type="predicted"/>
<keyword evidence="4" id="KW-1185">Reference proteome</keyword>
<evidence type="ECO:0008006" key="5">
    <source>
        <dbReference type="Google" id="ProtNLM"/>
    </source>
</evidence>
<feature type="transmembrane region" description="Helical" evidence="2">
    <location>
        <begin position="37"/>
        <end position="59"/>
    </location>
</feature>
<name>A0A2H3J5N5_WOLCO</name>
<gene>
    <name evidence="3" type="ORF">WOLCODRAFT_140921</name>
</gene>
<evidence type="ECO:0000313" key="3">
    <source>
        <dbReference type="EMBL" id="PCH37550.1"/>
    </source>
</evidence>
<feature type="transmembrane region" description="Helical" evidence="2">
    <location>
        <begin position="107"/>
        <end position="128"/>
    </location>
</feature>
<dbReference type="EMBL" id="KB467931">
    <property type="protein sequence ID" value="PCH37550.1"/>
    <property type="molecule type" value="Genomic_DNA"/>
</dbReference>
<keyword evidence="2" id="KW-0812">Transmembrane</keyword>
<keyword evidence="2" id="KW-1133">Transmembrane helix</keyword>
<feature type="compositionally biased region" description="Basic and acidic residues" evidence="1">
    <location>
        <begin position="180"/>
        <end position="190"/>
    </location>
</feature>
<feature type="region of interest" description="Disordered" evidence="1">
    <location>
        <begin position="163"/>
        <end position="198"/>
    </location>
</feature>
<accession>A0A2H3J5N5</accession>
<reference evidence="3 4" key="1">
    <citation type="journal article" date="2012" name="Science">
        <title>The Paleozoic origin of enzymatic lignin decomposition reconstructed from 31 fungal genomes.</title>
        <authorList>
            <person name="Floudas D."/>
            <person name="Binder M."/>
            <person name="Riley R."/>
            <person name="Barry K."/>
            <person name="Blanchette R.A."/>
            <person name="Henrissat B."/>
            <person name="Martinez A.T."/>
            <person name="Otillar R."/>
            <person name="Spatafora J.W."/>
            <person name="Yadav J.S."/>
            <person name="Aerts A."/>
            <person name="Benoit I."/>
            <person name="Boyd A."/>
            <person name="Carlson A."/>
            <person name="Copeland A."/>
            <person name="Coutinho P.M."/>
            <person name="de Vries R.P."/>
            <person name="Ferreira P."/>
            <person name="Findley K."/>
            <person name="Foster B."/>
            <person name="Gaskell J."/>
            <person name="Glotzer D."/>
            <person name="Gorecki P."/>
            <person name="Heitman J."/>
            <person name="Hesse C."/>
            <person name="Hori C."/>
            <person name="Igarashi K."/>
            <person name="Jurgens J.A."/>
            <person name="Kallen N."/>
            <person name="Kersten P."/>
            <person name="Kohler A."/>
            <person name="Kuees U."/>
            <person name="Kumar T.K.A."/>
            <person name="Kuo A."/>
            <person name="LaButti K."/>
            <person name="Larrondo L.F."/>
            <person name="Lindquist E."/>
            <person name="Ling A."/>
            <person name="Lombard V."/>
            <person name="Lucas S."/>
            <person name="Lundell T."/>
            <person name="Martin R."/>
            <person name="McLaughlin D.J."/>
            <person name="Morgenstern I."/>
            <person name="Morin E."/>
            <person name="Murat C."/>
            <person name="Nagy L.G."/>
            <person name="Nolan M."/>
            <person name="Ohm R.A."/>
            <person name="Patyshakuliyeva A."/>
            <person name="Rokas A."/>
            <person name="Ruiz-Duenas F.J."/>
            <person name="Sabat G."/>
            <person name="Salamov A."/>
            <person name="Samejima M."/>
            <person name="Schmutz J."/>
            <person name="Slot J.C."/>
            <person name="St John F."/>
            <person name="Stenlid J."/>
            <person name="Sun H."/>
            <person name="Sun S."/>
            <person name="Syed K."/>
            <person name="Tsang A."/>
            <person name="Wiebenga A."/>
            <person name="Young D."/>
            <person name="Pisabarro A."/>
            <person name="Eastwood D.C."/>
            <person name="Martin F."/>
            <person name="Cullen D."/>
            <person name="Grigoriev I.V."/>
            <person name="Hibbett D.S."/>
        </authorList>
    </citation>
    <scope>NUCLEOTIDE SEQUENCE [LARGE SCALE GENOMIC DNA]</scope>
    <source>
        <strain evidence="3 4">MD-104</strain>
    </source>
</reference>
<dbReference type="Proteomes" id="UP000218811">
    <property type="component" value="Unassembled WGS sequence"/>
</dbReference>